<dbReference type="GO" id="GO:0043424">
    <property type="term" value="F:protein histidine kinase binding"/>
    <property type="evidence" value="ECO:0007669"/>
    <property type="project" value="InterPro"/>
</dbReference>
<evidence type="ECO:0000313" key="4">
    <source>
        <dbReference type="Proteomes" id="UP000769528"/>
    </source>
</evidence>
<dbReference type="Gene3D" id="1.20.120.160">
    <property type="entry name" value="HPT domain"/>
    <property type="match status" value="1"/>
</dbReference>
<keyword evidence="4" id="KW-1185">Reference proteome</keyword>
<organism evidence="3 4">
    <name type="scientific">Wickerhamomyces mucosus</name>
    <dbReference type="NCBI Taxonomy" id="1378264"/>
    <lineage>
        <taxon>Eukaryota</taxon>
        <taxon>Fungi</taxon>
        <taxon>Dikarya</taxon>
        <taxon>Ascomycota</taxon>
        <taxon>Saccharomycotina</taxon>
        <taxon>Saccharomycetes</taxon>
        <taxon>Phaffomycetales</taxon>
        <taxon>Wickerhamomycetaceae</taxon>
        <taxon>Wickerhamomyces</taxon>
    </lineage>
</organism>
<dbReference type="InterPro" id="IPR036641">
    <property type="entry name" value="HPT_dom_sf"/>
</dbReference>
<dbReference type="GO" id="GO:0000160">
    <property type="term" value="P:phosphorelay signal transduction system"/>
    <property type="evidence" value="ECO:0007669"/>
    <property type="project" value="InterPro"/>
</dbReference>
<dbReference type="GO" id="GO:0005634">
    <property type="term" value="C:nucleus"/>
    <property type="evidence" value="ECO:0007669"/>
    <property type="project" value="TreeGrafter"/>
</dbReference>
<dbReference type="OrthoDB" id="1673781at2759"/>
<evidence type="ECO:0000256" key="1">
    <source>
        <dbReference type="PROSITE-ProRule" id="PRU00110"/>
    </source>
</evidence>
<gene>
    <name evidence="3" type="ORF">WICMUC_004276</name>
</gene>
<sequence length="135" mass="15605">MTDLINWNIFNELLTMDEDEDGFSKSLIQTFIDQAQQTFTNIDEILINKSQLTDEELNKISQYGHYLKGSAASLGLIKIQEQCERIQNYGLKKNFDGLLSNDSDFLGGIIEALQNARDEFKNSRKFFSDYYKEVL</sequence>
<dbReference type="AlphaFoldDB" id="A0A9P8TBI4"/>
<dbReference type="EMBL" id="JAEUBF010001150">
    <property type="protein sequence ID" value="KAH3672440.1"/>
    <property type="molecule type" value="Genomic_DNA"/>
</dbReference>
<dbReference type="PANTHER" id="PTHR28242">
    <property type="entry name" value="PHOSPHORELAY INTERMEDIATE PROTEIN YPD1"/>
    <property type="match status" value="1"/>
</dbReference>
<dbReference type="GO" id="GO:0005737">
    <property type="term" value="C:cytoplasm"/>
    <property type="evidence" value="ECO:0007669"/>
    <property type="project" value="TreeGrafter"/>
</dbReference>
<dbReference type="PROSITE" id="PS50894">
    <property type="entry name" value="HPT"/>
    <property type="match status" value="1"/>
</dbReference>
<evidence type="ECO:0000259" key="2">
    <source>
        <dbReference type="PROSITE" id="PS50894"/>
    </source>
</evidence>
<feature type="modified residue" description="Phosphohistidine" evidence="1">
    <location>
        <position position="65"/>
    </location>
</feature>
<dbReference type="SUPFAM" id="SSF47226">
    <property type="entry name" value="Histidine-containing phosphotransfer domain, HPT domain"/>
    <property type="match status" value="1"/>
</dbReference>
<dbReference type="InterPro" id="IPR008207">
    <property type="entry name" value="Sig_transdc_His_kin_Hpt_dom"/>
</dbReference>
<feature type="domain" description="HPt" evidence="2">
    <location>
        <begin position="20"/>
        <end position="127"/>
    </location>
</feature>
<accession>A0A9P8TBI4</accession>
<dbReference type="PANTHER" id="PTHR28242:SF52">
    <property type="entry name" value="PHOSPHORELAY INTERMEDIATE PROTEIN YPD1"/>
    <property type="match status" value="1"/>
</dbReference>
<dbReference type="InterPro" id="IPR045871">
    <property type="entry name" value="AHP1-5/YPD1"/>
</dbReference>
<reference evidence="3" key="1">
    <citation type="journal article" date="2021" name="Open Biol.">
        <title>Shared evolutionary footprints suggest mitochondrial oxidative damage underlies multiple complex I losses in fungi.</title>
        <authorList>
            <person name="Schikora-Tamarit M.A."/>
            <person name="Marcet-Houben M."/>
            <person name="Nosek J."/>
            <person name="Gabaldon T."/>
        </authorList>
    </citation>
    <scope>NUCLEOTIDE SEQUENCE</scope>
    <source>
        <strain evidence="3">CBS6341</strain>
    </source>
</reference>
<evidence type="ECO:0000313" key="3">
    <source>
        <dbReference type="EMBL" id="KAH3672440.1"/>
    </source>
</evidence>
<dbReference type="SMART" id="SM00073">
    <property type="entry name" value="HPT"/>
    <property type="match status" value="1"/>
</dbReference>
<protein>
    <recommendedName>
        <fullName evidence="2">HPt domain-containing protein</fullName>
    </recommendedName>
</protein>
<comment type="caution">
    <text evidence="3">The sequence shown here is derived from an EMBL/GenBank/DDBJ whole genome shotgun (WGS) entry which is preliminary data.</text>
</comment>
<name>A0A9P8TBI4_9ASCO</name>
<dbReference type="GO" id="GO:0009927">
    <property type="term" value="F:histidine phosphotransfer kinase activity"/>
    <property type="evidence" value="ECO:0007669"/>
    <property type="project" value="InterPro"/>
</dbReference>
<dbReference type="Proteomes" id="UP000769528">
    <property type="component" value="Unassembled WGS sequence"/>
</dbReference>
<dbReference type="Pfam" id="PF01627">
    <property type="entry name" value="Hpt"/>
    <property type="match status" value="1"/>
</dbReference>
<reference evidence="3" key="2">
    <citation type="submission" date="2021-01" db="EMBL/GenBank/DDBJ databases">
        <authorList>
            <person name="Schikora-Tamarit M.A."/>
        </authorList>
    </citation>
    <scope>NUCLEOTIDE SEQUENCE</scope>
    <source>
        <strain evidence="3">CBS6341</strain>
    </source>
</reference>
<proteinExistence type="predicted"/>
<keyword evidence="1" id="KW-0597">Phosphoprotein</keyword>